<gene>
    <name evidence="1" type="ORF">ENJ89_05415</name>
</gene>
<feature type="non-terminal residue" evidence="1">
    <location>
        <position position="245"/>
    </location>
</feature>
<accession>A0A7V5PP02</accession>
<dbReference type="SUPFAM" id="SSF48371">
    <property type="entry name" value="ARM repeat"/>
    <property type="match status" value="1"/>
</dbReference>
<evidence type="ECO:0000313" key="1">
    <source>
        <dbReference type="EMBL" id="HHJ52612.1"/>
    </source>
</evidence>
<evidence type="ECO:0008006" key="2">
    <source>
        <dbReference type="Google" id="ProtNLM"/>
    </source>
</evidence>
<name>A0A7V5PP02_CALAY</name>
<dbReference type="Gene3D" id="1.25.10.10">
    <property type="entry name" value="Leucine-rich Repeat Variant"/>
    <property type="match status" value="1"/>
</dbReference>
<dbReference type="InterPro" id="IPR011989">
    <property type="entry name" value="ARM-like"/>
</dbReference>
<sequence>MSDLEYFMEIMKKYFRKTPPIPTNMYLSGEVLENPQLRIDIARHCHFPAVLNILANDENEKVRTAARESDYWMLVGKYQDILGFGKRERRAFARNEGRPNVFILLMFDEDAEVLTEALHNPTVSLKMVILFLKLLQERGQGRKDEQLYEIGRRILQQRKQQIIKIATINKAAEEIVRPENVREILKFMTDSDHTVRKSIANILNVQDAAVLRNFINAALEDRFFESNLEHFTVLSALIKIIKHRE</sequence>
<proteinExistence type="predicted"/>
<comment type="caution">
    <text evidence="1">The sequence shown here is derived from an EMBL/GenBank/DDBJ whole genome shotgun (WGS) entry which is preliminary data.</text>
</comment>
<protein>
    <recommendedName>
        <fullName evidence="2">HEAT repeat domain-containing protein</fullName>
    </recommendedName>
</protein>
<dbReference type="Proteomes" id="UP000886124">
    <property type="component" value="Unassembled WGS sequence"/>
</dbReference>
<dbReference type="InterPro" id="IPR016024">
    <property type="entry name" value="ARM-type_fold"/>
</dbReference>
<dbReference type="AlphaFoldDB" id="A0A7V5PP02"/>
<dbReference type="EMBL" id="DROD01000373">
    <property type="protein sequence ID" value="HHJ52612.1"/>
    <property type="molecule type" value="Genomic_DNA"/>
</dbReference>
<reference evidence="1" key="1">
    <citation type="journal article" date="2020" name="mSystems">
        <title>Genome- and Community-Level Interaction Insights into Carbon Utilization and Element Cycling Functions of Hydrothermarchaeota in Hydrothermal Sediment.</title>
        <authorList>
            <person name="Zhou Z."/>
            <person name="Liu Y."/>
            <person name="Xu W."/>
            <person name="Pan J."/>
            <person name="Luo Z.H."/>
            <person name="Li M."/>
        </authorList>
    </citation>
    <scope>NUCLEOTIDE SEQUENCE [LARGE SCALE GENOMIC DNA]</scope>
    <source>
        <strain evidence="1">HyVt-527</strain>
    </source>
</reference>
<organism evidence="1">
    <name type="scientific">Caldithrix abyssi</name>
    <dbReference type="NCBI Taxonomy" id="187145"/>
    <lineage>
        <taxon>Bacteria</taxon>
        <taxon>Pseudomonadati</taxon>
        <taxon>Calditrichota</taxon>
        <taxon>Calditrichia</taxon>
        <taxon>Calditrichales</taxon>
        <taxon>Calditrichaceae</taxon>
        <taxon>Caldithrix</taxon>
    </lineage>
</organism>